<keyword evidence="1" id="KW-0862">Zinc</keyword>
<protein>
    <submittedName>
        <fullName evidence="5">MND1-interacting protein 1-like isoform X1</fullName>
    </submittedName>
    <submittedName>
        <fullName evidence="6">MND1-interacting protein 1-like isoform X2</fullName>
    </submittedName>
</protein>
<keyword evidence="1" id="KW-0479">Metal-binding</keyword>
<dbReference type="SMART" id="SM00184">
    <property type="entry name" value="RING"/>
    <property type="match status" value="1"/>
</dbReference>
<dbReference type="Pfam" id="PF20235">
    <property type="entry name" value="PIR2-like_helical"/>
    <property type="match status" value="1"/>
</dbReference>
<sequence length="710" mass="79569">MGCTVREKHVKPSRRIRPVAFRSDPPVCLIERIALSKSIVESSLKNLVYHPGLTDSGSVVNSSSPSEWGYCTEDHLEEILLKHLEFFYNQAVSKLLDLGYEEGVAVKAVLSNGHCYGELDVLTNIVNNSLSYLNTTGGEVEDRSETDFTDLRDLEEYSLAGMIYLLQQVKPNLSKGDAMWCLLMSELHVGRASTMDIPAPGNRASCCCTSTKDDDSNKDVGVGSTSLDIAGFMAPALCRFHGGWDFGNGGGPEFSGNGFSTSGAAELKLQREIHCPKRFNLSPSMKSLLKRNVAAFAAGFRASMKQKQIQSETCGDSISPARVETCEQQQPRKSGSEESVGSVLEKFRDLNLDDDNLESVGEDGKDCVIVNLLHQVKDLEKKLKERKEWAHKKAMQAAQKVSEELADLKSLKSEREAIQLLKKGKKAVEESIMKRLSDKDFELKEVTDQMDTANKIVRKLENQNAELRAEREGSKLSASESLKACMEETKKEKKCLKKLVAWEKQKLKLQDEITAEKDKINALYRTLAQTTQDEKEIEAKWRQEQKAKEETVAQMEEEQRSKEAAEGHNKRKLETLRLKIELDFQRHKDDHQRLEQELSRLRASSDTDSSHLSNNVWKAEKSQGENIAKLLEELDKLEGTNENEANYDRECIICMKDEVSVVFLPCAHQVVCGSCSDSFFASNNNGGRKVTCPCCRSLIQQRIRIFGATS</sequence>
<dbReference type="CDD" id="cd23128">
    <property type="entry name" value="RING-HC_MIP1-like"/>
    <property type="match status" value="1"/>
</dbReference>
<name>A0ABM0YEN5_CAMSA</name>
<evidence type="ECO:0000256" key="1">
    <source>
        <dbReference type="PROSITE-ProRule" id="PRU00175"/>
    </source>
</evidence>
<evidence type="ECO:0000313" key="5">
    <source>
        <dbReference type="RefSeq" id="XP_010499800.1"/>
    </source>
</evidence>
<keyword evidence="4" id="KW-1185">Reference proteome</keyword>
<dbReference type="InterPro" id="IPR013083">
    <property type="entry name" value="Znf_RING/FYVE/PHD"/>
</dbReference>
<dbReference type="RefSeq" id="XP_010499800.1">
    <property type="nucleotide sequence ID" value="XM_010501498.2"/>
</dbReference>
<dbReference type="RefSeq" id="XP_010499801.1">
    <property type="nucleotide sequence ID" value="XM_010501499.2"/>
</dbReference>
<dbReference type="InterPro" id="IPR046934">
    <property type="entry name" value="PIR2-like"/>
</dbReference>
<proteinExistence type="predicted"/>
<evidence type="ECO:0000313" key="4">
    <source>
        <dbReference type="Proteomes" id="UP000694864"/>
    </source>
</evidence>
<feature type="region of interest" description="Disordered" evidence="2">
    <location>
        <begin position="322"/>
        <end position="341"/>
    </location>
</feature>
<keyword evidence="1" id="KW-0863">Zinc-finger</keyword>
<dbReference type="PANTHER" id="PTHR46405">
    <property type="entry name" value="OS05G0141500 PROTEIN"/>
    <property type="match status" value="1"/>
</dbReference>
<reference evidence="4" key="2">
    <citation type="journal article" date="2014" name="Nat. Commun.">
        <title>The emerging biofuel crop Camelina sativa retains a highly undifferentiated hexaploid genome structure.</title>
        <authorList>
            <person name="Kagale S."/>
            <person name="Koh C."/>
            <person name="Nixon J."/>
            <person name="Bollina V."/>
            <person name="Clarke W.E."/>
            <person name="Tuteja R."/>
            <person name="Spillane C."/>
            <person name="Robinson S.J."/>
            <person name="Links M.G."/>
            <person name="Clarke C."/>
            <person name="Higgins E.E."/>
            <person name="Huebert T."/>
            <person name="Sharpe A.G."/>
            <person name="Parkin I.A."/>
        </authorList>
    </citation>
    <scope>NUCLEOTIDE SEQUENCE [LARGE SCALE GENOMIC DNA]</scope>
    <source>
        <strain evidence="4">r\DH55</strain>
    </source>
</reference>
<gene>
    <name evidence="5 6" type="primary">LOC104777285</name>
</gene>
<feature type="region of interest" description="Disordered" evidence="2">
    <location>
        <begin position="538"/>
        <end position="570"/>
    </location>
</feature>
<feature type="domain" description="RING-type" evidence="3">
    <location>
        <begin position="651"/>
        <end position="696"/>
    </location>
</feature>
<dbReference type="SUPFAM" id="SSF57850">
    <property type="entry name" value="RING/U-box"/>
    <property type="match status" value="1"/>
</dbReference>
<accession>A0ABM0YEN5</accession>
<dbReference type="Gene3D" id="3.30.40.10">
    <property type="entry name" value="Zinc/RING finger domain, C3HC4 (zinc finger)"/>
    <property type="match status" value="1"/>
</dbReference>
<dbReference type="GeneID" id="104777285"/>
<organism evidence="4 6">
    <name type="scientific">Camelina sativa</name>
    <name type="common">False flax</name>
    <name type="synonym">Myagrum sativum</name>
    <dbReference type="NCBI Taxonomy" id="90675"/>
    <lineage>
        <taxon>Eukaryota</taxon>
        <taxon>Viridiplantae</taxon>
        <taxon>Streptophyta</taxon>
        <taxon>Embryophyta</taxon>
        <taxon>Tracheophyta</taxon>
        <taxon>Spermatophyta</taxon>
        <taxon>Magnoliopsida</taxon>
        <taxon>eudicotyledons</taxon>
        <taxon>Gunneridae</taxon>
        <taxon>Pentapetalae</taxon>
        <taxon>rosids</taxon>
        <taxon>malvids</taxon>
        <taxon>Brassicales</taxon>
        <taxon>Brassicaceae</taxon>
        <taxon>Camelineae</taxon>
        <taxon>Camelina</taxon>
    </lineage>
</organism>
<dbReference type="PANTHER" id="PTHR46405:SF7">
    <property type="entry name" value="MND1-INTERACTING PROTEIN 1"/>
    <property type="match status" value="1"/>
</dbReference>
<dbReference type="Pfam" id="PF13920">
    <property type="entry name" value="zf-C3HC4_3"/>
    <property type="match status" value="1"/>
</dbReference>
<evidence type="ECO:0000259" key="3">
    <source>
        <dbReference type="PROSITE" id="PS50089"/>
    </source>
</evidence>
<dbReference type="Proteomes" id="UP000694864">
    <property type="component" value="Chromosome 3"/>
</dbReference>
<dbReference type="PROSITE" id="PS50089">
    <property type="entry name" value="ZF_RING_2"/>
    <property type="match status" value="1"/>
</dbReference>
<dbReference type="InterPro" id="IPR001841">
    <property type="entry name" value="Znf_RING"/>
</dbReference>
<reference evidence="5 6" key="3">
    <citation type="submission" date="2025-05" db="UniProtKB">
        <authorList>
            <consortium name="RefSeq"/>
        </authorList>
    </citation>
    <scope>IDENTIFICATION</scope>
    <source>
        <tissue evidence="5 6">Leaf</tissue>
    </source>
</reference>
<evidence type="ECO:0000313" key="6">
    <source>
        <dbReference type="RefSeq" id="XP_010499801.1"/>
    </source>
</evidence>
<reference evidence="4" key="1">
    <citation type="journal article" date="1997" name="Nucleic Acids Res.">
        <title>tRNAscan-SE: a program for improved detection of transfer RNA genes in genomic sequence.</title>
        <authorList>
            <person name="Lowe T.M."/>
            <person name="Eddy S.R."/>
        </authorList>
    </citation>
    <scope>NUCLEOTIDE SEQUENCE [LARGE SCALE GENOMIC DNA]</scope>
    <source>
        <strain evidence="4">r\DH55</strain>
    </source>
</reference>
<dbReference type="InterPro" id="IPR046527">
    <property type="entry name" value="PIR2-like_helical"/>
</dbReference>
<evidence type="ECO:0000256" key="2">
    <source>
        <dbReference type="SAM" id="MobiDB-lite"/>
    </source>
</evidence>